<comment type="subcellular location">
    <subcellularLocation>
        <location evidence="1 7">Mitochondrion</location>
    </subcellularLocation>
</comment>
<dbReference type="Gene3D" id="3.40.50.12710">
    <property type="match status" value="1"/>
</dbReference>
<keyword evidence="4 7" id="KW-0808">Transferase</keyword>
<evidence type="ECO:0000313" key="9">
    <source>
        <dbReference type="Proteomes" id="UP000015453"/>
    </source>
</evidence>
<evidence type="ECO:0000313" key="8">
    <source>
        <dbReference type="EMBL" id="EPS72248.1"/>
    </source>
</evidence>
<gene>
    <name evidence="8" type="ORF">M569_02507</name>
</gene>
<dbReference type="PANTHER" id="PTHR12049">
    <property type="entry name" value="PROTEIN ARGININE METHYLTRANSFERASE NDUFAF7, MITOCHONDRIAL"/>
    <property type="match status" value="1"/>
</dbReference>
<evidence type="ECO:0000256" key="4">
    <source>
        <dbReference type="ARBA" id="ARBA00022679"/>
    </source>
</evidence>
<reference evidence="8 9" key="1">
    <citation type="journal article" date="2013" name="BMC Genomics">
        <title>The miniature genome of a carnivorous plant Genlisea aurea contains a low number of genes and short non-coding sequences.</title>
        <authorList>
            <person name="Leushkin E.V."/>
            <person name="Sutormin R.A."/>
            <person name="Nabieva E.R."/>
            <person name="Penin A.A."/>
            <person name="Kondrashov A.S."/>
            <person name="Logacheva M.D."/>
        </authorList>
    </citation>
    <scope>NUCLEOTIDE SEQUENCE [LARGE SCALE GENOMIC DNA]</scope>
</reference>
<comment type="catalytic activity">
    <reaction evidence="6 7">
        <text>L-arginyl-[protein] + 2 S-adenosyl-L-methionine = N(omega),N(omega)'-dimethyl-L-arginyl-[protein] + 2 S-adenosyl-L-homocysteine + 2 H(+)</text>
        <dbReference type="Rhea" id="RHEA:48108"/>
        <dbReference type="Rhea" id="RHEA-COMP:10532"/>
        <dbReference type="Rhea" id="RHEA-COMP:11992"/>
        <dbReference type="ChEBI" id="CHEBI:15378"/>
        <dbReference type="ChEBI" id="CHEBI:29965"/>
        <dbReference type="ChEBI" id="CHEBI:57856"/>
        <dbReference type="ChEBI" id="CHEBI:59789"/>
        <dbReference type="ChEBI" id="CHEBI:88221"/>
        <dbReference type="EC" id="2.1.1.320"/>
    </reaction>
</comment>
<keyword evidence="3 7" id="KW-0489">Methyltransferase</keyword>
<dbReference type="GO" id="GO:0035243">
    <property type="term" value="F:protein-arginine omega-N symmetric methyltransferase activity"/>
    <property type="evidence" value="ECO:0007669"/>
    <property type="project" value="UniProtKB-EC"/>
</dbReference>
<evidence type="ECO:0000256" key="7">
    <source>
        <dbReference type="RuleBase" id="RU364114"/>
    </source>
</evidence>
<dbReference type="InterPro" id="IPR029063">
    <property type="entry name" value="SAM-dependent_MTases_sf"/>
</dbReference>
<proteinExistence type="inferred from homology"/>
<evidence type="ECO:0000256" key="2">
    <source>
        <dbReference type="ARBA" id="ARBA00005891"/>
    </source>
</evidence>
<name>S8E8P8_9LAMI</name>
<dbReference type="SUPFAM" id="SSF53335">
    <property type="entry name" value="S-adenosyl-L-methionine-dependent methyltransferases"/>
    <property type="match status" value="1"/>
</dbReference>
<dbReference type="OrthoDB" id="17415at2759"/>
<comment type="similarity">
    <text evidence="2 7">Belongs to the NDUFAF7 family.</text>
</comment>
<protein>
    <recommendedName>
        <fullName evidence="7">Protein arginine methyltransferase NDUFAF7</fullName>
        <ecNumber evidence="7">2.1.1.320</ecNumber>
    </recommendedName>
</protein>
<evidence type="ECO:0000256" key="5">
    <source>
        <dbReference type="ARBA" id="ARBA00023128"/>
    </source>
</evidence>
<dbReference type="GO" id="GO:0005739">
    <property type="term" value="C:mitochondrion"/>
    <property type="evidence" value="ECO:0007669"/>
    <property type="project" value="UniProtKB-SubCell"/>
</dbReference>
<organism evidence="8 9">
    <name type="scientific">Genlisea aurea</name>
    <dbReference type="NCBI Taxonomy" id="192259"/>
    <lineage>
        <taxon>Eukaryota</taxon>
        <taxon>Viridiplantae</taxon>
        <taxon>Streptophyta</taxon>
        <taxon>Embryophyta</taxon>
        <taxon>Tracheophyta</taxon>
        <taxon>Spermatophyta</taxon>
        <taxon>Magnoliopsida</taxon>
        <taxon>eudicotyledons</taxon>
        <taxon>Gunneridae</taxon>
        <taxon>Pentapetalae</taxon>
        <taxon>asterids</taxon>
        <taxon>lamiids</taxon>
        <taxon>Lamiales</taxon>
        <taxon>Lentibulariaceae</taxon>
        <taxon>Genlisea</taxon>
    </lineage>
</organism>
<comment type="caution">
    <text evidence="8">The sequence shown here is derived from an EMBL/GenBank/DDBJ whole genome shotgun (WGS) entry which is preliminary data.</text>
</comment>
<evidence type="ECO:0000256" key="3">
    <source>
        <dbReference type="ARBA" id="ARBA00022603"/>
    </source>
</evidence>
<feature type="non-terminal residue" evidence="8">
    <location>
        <position position="1"/>
    </location>
</feature>
<accession>S8E8P8</accession>
<comment type="function">
    <text evidence="7">Arginine methyltransferase involved in the assembly or stability of mitochondrial NADH:ubiquinone oxidoreductase complex (complex I).</text>
</comment>
<dbReference type="PANTHER" id="PTHR12049:SF5">
    <property type="entry name" value="PROTEIN ARGININE METHYLTRANSFERASE NDUFAF7 HOMOLOG, MITOCHONDRIAL"/>
    <property type="match status" value="1"/>
</dbReference>
<dbReference type="InterPro" id="IPR003788">
    <property type="entry name" value="NDUFAF7"/>
</dbReference>
<evidence type="ECO:0000256" key="1">
    <source>
        <dbReference type="ARBA" id="ARBA00004173"/>
    </source>
</evidence>
<dbReference type="Pfam" id="PF02636">
    <property type="entry name" value="Methyltransf_28"/>
    <property type="match status" value="1"/>
</dbReference>
<evidence type="ECO:0000256" key="6">
    <source>
        <dbReference type="ARBA" id="ARBA00048612"/>
    </source>
</evidence>
<keyword evidence="5 7" id="KW-0496">Mitochondrion</keyword>
<sequence>YSTGIIDEYPILVRDYIHAALYDPARGFFSRRSDSVGVLDRSIKFNQLQGRKAYMKKLDAIYRQSDISWFTPVELFKPWYAHGIAEAIMRTANLSFPLKIYEIGGGSGTCAKGVMDYIKLNAPQRVYDNMTYVSVEISSSLAKKQLETIGEVNSHLDKFRVECRDAADPDGWGIDEQPCWVIMLEVLDNLPHDLIYSRNQVAPWNEVWIEKKEDTSEVHESYKPIQDTLIASCMEILGLEKDGSLPPSVFKRIWAQILPRPRKCWLPTGCLKLLQVLHGSLKKMSLIASDFSYLPDVRVPGERAPLVSSKRNGCSTDHDNYLEAKGDADIFFPTDFWLLERIDHYCSGWSFSDPARAQQKKRRTIMLDTWSFMEEFGMPWRTRTKDGYNPMLDDFKNTKFYLSVPTHNTK</sequence>
<keyword evidence="9" id="KW-1185">Reference proteome</keyword>
<dbReference type="AlphaFoldDB" id="S8E8P8"/>
<dbReference type="InterPro" id="IPR038375">
    <property type="entry name" value="NDUFAF7_sf"/>
</dbReference>
<dbReference type="EMBL" id="AUSU01000918">
    <property type="protein sequence ID" value="EPS72248.1"/>
    <property type="molecule type" value="Genomic_DNA"/>
</dbReference>
<dbReference type="EC" id="2.1.1.320" evidence="7"/>
<dbReference type="FunFam" id="3.40.50.12710:FF:000003">
    <property type="entry name" value="Protein arginine methyltransferase NDUFAF7"/>
    <property type="match status" value="1"/>
</dbReference>
<dbReference type="Proteomes" id="UP000015453">
    <property type="component" value="Unassembled WGS sequence"/>
</dbReference>
<dbReference type="GO" id="GO:0032259">
    <property type="term" value="P:methylation"/>
    <property type="evidence" value="ECO:0007669"/>
    <property type="project" value="UniProtKB-KW"/>
</dbReference>